<dbReference type="GO" id="GO:0016491">
    <property type="term" value="F:oxidoreductase activity"/>
    <property type="evidence" value="ECO:0007669"/>
    <property type="project" value="InterPro"/>
</dbReference>
<dbReference type="EMBL" id="CP046171">
    <property type="protein sequence ID" value="QIS04428.1"/>
    <property type="molecule type" value="Genomic_DNA"/>
</dbReference>
<dbReference type="GO" id="GO:0070967">
    <property type="term" value="F:coenzyme F420 binding"/>
    <property type="evidence" value="ECO:0007669"/>
    <property type="project" value="TreeGrafter"/>
</dbReference>
<evidence type="ECO:0000313" key="4">
    <source>
        <dbReference type="Proteomes" id="UP000501705"/>
    </source>
</evidence>
<name>A0A6G9XU56_NOCBR</name>
<dbReference type="InterPro" id="IPR004378">
    <property type="entry name" value="F420H2_quin_Rdtase"/>
</dbReference>
<accession>A0A6G9XU56</accession>
<dbReference type="InterPro" id="IPR012349">
    <property type="entry name" value="Split_barrel_FMN-bd"/>
</dbReference>
<dbReference type="Gene3D" id="2.30.110.10">
    <property type="entry name" value="Electron Transport, Fmn-binding Protein, Chain A"/>
    <property type="match status" value="1"/>
</dbReference>
<evidence type="ECO:0000256" key="1">
    <source>
        <dbReference type="ARBA" id="ARBA00008710"/>
    </source>
</evidence>
<dbReference type="SUPFAM" id="SSF50475">
    <property type="entry name" value="FMN-binding split barrel"/>
    <property type="match status" value="1"/>
</dbReference>
<evidence type="ECO:0000313" key="3">
    <source>
        <dbReference type="EMBL" id="QIS04428.1"/>
    </source>
</evidence>
<evidence type="ECO:0000256" key="2">
    <source>
        <dbReference type="ARBA" id="ARBA00049106"/>
    </source>
</evidence>
<comment type="similarity">
    <text evidence="1">Belongs to the F420H(2)-dependent quinone reductase family.</text>
</comment>
<comment type="catalytic activity">
    <reaction evidence="2">
        <text>oxidized coenzyme F420-(gamma-L-Glu)(n) + a quinol + H(+) = reduced coenzyme F420-(gamma-L-Glu)(n) + a quinone</text>
        <dbReference type="Rhea" id="RHEA:39663"/>
        <dbReference type="Rhea" id="RHEA-COMP:12939"/>
        <dbReference type="Rhea" id="RHEA-COMP:14378"/>
        <dbReference type="ChEBI" id="CHEBI:15378"/>
        <dbReference type="ChEBI" id="CHEBI:24646"/>
        <dbReference type="ChEBI" id="CHEBI:132124"/>
        <dbReference type="ChEBI" id="CHEBI:133980"/>
        <dbReference type="ChEBI" id="CHEBI:139511"/>
    </reaction>
</comment>
<dbReference type="Proteomes" id="UP000501705">
    <property type="component" value="Chromosome"/>
</dbReference>
<sequence length="155" mass="17145">MRGPVVRNRTDEPEGENVAEKSFNEQVIDEFRANAGKVGGMFEGAHMVLITTTGAKSGRQITNPLVYLPDGDRVVLIASNGGADKHPSWYFNLRANPELIVEIGTERYPAKAEEVTGAERDALFARMVEIMPGFGDYEAKTSRRIPVFAVYREQA</sequence>
<dbReference type="PANTHER" id="PTHR39428:SF1">
    <property type="entry name" value="F420H(2)-DEPENDENT QUINONE REDUCTASE RV1261C"/>
    <property type="match status" value="1"/>
</dbReference>
<gene>
    <name evidence="3" type="ORF">F5X71_20725</name>
</gene>
<dbReference type="AlphaFoldDB" id="A0A6G9XU56"/>
<reference evidence="3 4" key="1">
    <citation type="journal article" date="2019" name="ACS Chem. Biol.">
        <title>Identification and Mobilization of a Cryptic Antibiotic Biosynthesis Gene Locus from a Human-Pathogenic Nocardia Isolate.</title>
        <authorList>
            <person name="Herisse M."/>
            <person name="Ishida K."/>
            <person name="Porter J.L."/>
            <person name="Howden B."/>
            <person name="Hertweck C."/>
            <person name="Stinear T.P."/>
            <person name="Pidot S.J."/>
        </authorList>
    </citation>
    <scope>NUCLEOTIDE SEQUENCE [LARGE SCALE GENOMIC DNA]</scope>
    <source>
        <strain evidence="3 4">AUSMDU00024985</strain>
    </source>
</reference>
<dbReference type="Pfam" id="PF04075">
    <property type="entry name" value="F420H2_quin_red"/>
    <property type="match status" value="1"/>
</dbReference>
<dbReference type="NCBIfam" id="TIGR00026">
    <property type="entry name" value="hi_GC_TIGR00026"/>
    <property type="match status" value="1"/>
</dbReference>
<dbReference type="PANTHER" id="PTHR39428">
    <property type="entry name" value="F420H(2)-DEPENDENT QUINONE REDUCTASE RV1261C"/>
    <property type="match status" value="1"/>
</dbReference>
<protein>
    <submittedName>
        <fullName evidence="3">Nitroreductase family deazaflavin-dependent oxidoreductase</fullName>
    </submittedName>
</protein>
<dbReference type="GO" id="GO:0005886">
    <property type="term" value="C:plasma membrane"/>
    <property type="evidence" value="ECO:0007669"/>
    <property type="project" value="TreeGrafter"/>
</dbReference>
<proteinExistence type="inferred from homology"/>
<organism evidence="3 4">
    <name type="scientific">Nocardia brasiliensis</name>
    <dbReference type="NCBI Taxonomy" id="37326"/>
    <lineage>
        <taxon>Bacteria</taxon>
        <taxon>Bacillati</taxon>
        <taxon>Actinomycetota</taxon>
        <taxon>Actinomycetes</taxon>
        <taxon>Mycobacteriales</taxon>
        <taxon>Nocardiaceae</taxon>
        <taxon>Nocardia</taxon>
    </lineage>
</organism>